<feature type="transmembrane region" description="Helical" evidence="1">
    <location>
        <begin position="127"/>
        <end position="144"/>
    </location>
</feature>
<protein>
    <submittedName>
        <fullName evidence="2">Uncharacterized protein</fullName>
    </submittedName>
</protein>
<name>A0A6M4IRB7_9BACT</name>
<keyword evidence="3" id="KW-1185">Reference proteome</keyword>
<feature type="transmembrane region" description="Helical" evidence="1">
    <location>
        <begin position="99"/>
        <end position="121"/>
    </location>
</feature>
<accession>A0A6M4IRB7</accession>
<keyword evidence="1" id="KW-1133">Transmembrane helix</keyword>
<feature type="transmembrane region" description="Helical" evidence="1">
    <location>
        <begin position="64"/>
        <end position="87"/>
    </location>
</feature>
<feature type="transmembrane region" description="Helical" evidence="1">
    <location>
        <begin position="22"/>
        <end position="44"/>
    </location>
</feature>
<proteinExistence type="predicted"/>
<reference evidence="2 3" key="1">
    <citation type="submission" date="2020-05" db="EMBL/GenBank/DDBJ databases">
        <title>Complete genome sequence of Gemmatimonas greenlandica TET16.</title>
        <authorList>
            <person name="Zeng Y."/>
        </authorList>
    </citation>
    <scope>NUCLEOTIDE SEQUENCE [LARGE SCALE GENOMIC DNA]</scope>
    <source>
        <strain evidence="2 3">TET16</strain>
    </source>
</reference>
<dbReference type="RefSeq" id="WP_171226899.1">
    <property type="nucleotide sequence ID" value="NZ_CP053085.1"/>
</dbReference>
<evidence type="ECO:0000313" key="3">
    <source>
        <dbReference type="Proteomes" id="UP000500938"/>
    </source>
</evidence>
<dbReference type="Proteomes" id="UP000500938">
    <property type="component" value="Chromosome"/>
</dbReference>
<sequence>MTISALPLDTLPRGLTYARARLYLGITGVGSAVLLSAAMLYFRIPSQGLSLSSAQPVPAALFRVGLIFAFAPMAFLMFDLIGGAWLVRRREWASTWLTRWLRGVAVQWVVWMLSAAALMLASRAGGTPAAVAVFVVVQLLLAAGRGRMSRVIANLPVVPTPDRIARAATQAGLDVSRLEVVESPDESFVGGWSGLTAHTLVVPARWAQLSDAALTAMLRRRHIIGTSGAHMRGVFGAIGWNTIGFVVALLLTGVSPSSAGGVVTLAAAMTLWAFVGVLLLPTPSRAAVYAIDAAATASTDIASMTAGIEQLDKWQDDEPVRRAGVETVFHPVPGRRGRITRLVANAGAVKAWHAHHLARHALWLSWGACTPLSRAVHCNVGRTALWAMLPGD</sequence>
<dbReference type="KEGG" id="ggr:HKW67_19080"/>
<evidence type="ECO:0000256" key="1">
    <source>
        <dbReference type="SAM" id="Phobius"/>
    </source>
</evidence>
<dbReference type="AlphaFoldDB" id="A0A6M4IRB7"/>
<organism evidence="2 3">
    <name type="scientific">Gemmatimonas groenlandica</name>
    <dbReference type="NCBI Taxonomy" id="2732249"/>
    <lineage>
        <taxon>Bacteria</taxon>
        <taxon>Pseudomonadati</taxon>
        <taxon>Gemmatimonadota</taxon>
        <taxon>Gemmatimonadia</taxon>
        <taxon>Gemmatimonadales</taxon>
        <taxon>Gemmatimonadaceae</taxon>
        <taxon>Gemmatimonas</taxon>
    </lineage>
</organism>
<feature type="transmembrane region" description="Helical" evidence="1">
    <location>
        <begin position="258"/>
        <end position="280"/>
    </location>
</feature>
<keyword evidence="1" id="KW-0472">Membrane</keyword>
<evidence type="ECO:0000313" key="2">
    <source>
        <dbReference type="EMBL" id="QJR37464.1"/>
    </source>
</evidence>
<keyword evidence="1" id="KW-0812">Transmembrane</keyword>
<dbReference type="EMBL" id="CP053085">
    <property type="protein sequence ID" value="QJR37464.1"/>
    <property type="molecule type" value="Genomic_DNA"/>
</dbReference>
<gene>
    <name evidence="2" type="ORF">HKW67_19080</name>
</gene>
<feature type="transmembrane region" description="Helical" evidence="1">
    <location>
        <begin position="229"/>
        <end position="252"/>
    </location>
</feature>